<dbReference type="Gene3D" id="3.40.190.290">
    <property type="match status" value="1"/>
</dbReference>
<dbReference type="SUPFAM" id="SSF53850">
    <property type="entry name" value="Periplasmic binding protein-like II"/>
    <property type="match status" value="1"/>
</dbReference>
<dbReference type="PANTHER" id="PTHR30537:SF5">
    <property type="entry name" value="HTH-TYPE TRANSCRIPTIONAL ACTIVATOR TTDR-RELATED"/>
    <property type="match status" value="1"/>
</dbReference>
<evidence type="ECO:0000259" key="5">
    <source>
        <dbReference type="PROSITE" id="PS50931"/>
    </source>
</evidence>
<reference evidence="6 7" key="1">
    <citation type="submission" date="2018-09" db="EMBL/GenBank/DDBJ databases">
        <title>Marinorhizobium profundi gen. nov., sp. nov., isolated from a deep-sea sediment sample from the New Britain Trench and proposal of Marinorhizobiaceae fam. nov. in the order Rhizobiales of the class Alphaproteobacteria.</title>
        <authorList>
            <person name="Cao J."/>
        </authorList>
    </citation>
    <scope>NUCLEOTIDE SEQUENCE [LARGE SCALE GENOMIC DNA]</scope>
    <source>
        <strain evidence="6 7">WS11</strain>
    </source>
</reference>
<keyword evidence="3" id="KW-0238">DNA-binding</keyword>
<gene>
    <name evidence="6" type="ORF">D5400_14655</name>
</gene>
<proteinExistence type="inferred from homology"/>
<keyword evidence="7" id="KW-1185">Reference proteome</keyword>
<dbReference type="PROSITE" id="PS50931">
    <property type="entry name" value="HTH_LYSR"/>
    <property type="match status" value="1"/>
</dbReference>
<dbReference type="SUPFAM" id="SSF46785">
    <property type="entry name" value="Winged helix' DNA-binding domain"/>
    <property type="match status" value="1"/>
</dbReference>
<organism evidence="6 7">
    <name type="scientific">Georhizobium profundi</name>
    <dbReference type="NCBI Taxonomy" id="2341112"/>
    <lineage>
        <taxon>Bacteria</taxon>
        <taxon>Pseudomonadati</taxon>
        <taxon>Pseudomonadota</taxon>
        <taxon>Alphaproteobacteria</taxon>
        <taxon>Hyphomicrobiales</taxon>
        <taxon>Rhizobiaceae</taxon>
        <taxon>Georhizobium</taxon>
    </lineage>
</organism>
<protein>
    <submittedName>
        <fullName evidence="6">LysR family transcriptional regulator</fullName>
    </submittedName>
</protein>
<dbReference type="InterPro" id="IPR000847">
    <property type="entry name" value="LysR_HTH_N"/>
</dbReference>
<dbReference type="Proteomes" id="UP000268192">
    <property type="component" value="Chromosome"/>
</dbReference>
<dbReference type="Pfam" id="PF03466">
    <property type="entry name" value="LysR_substrate"/>
    <property type="match status" value="1"/>
</dbReference>
<comment type="similarity">
    <text evidence="1">Belongs to the LysR transcriptional regulatory family.</text>
</comment>
<dbReference type="FunFam" id="3.40.190.290:FF:000001">
    <property type="entry name" value="Transcriptional regulator, LysR family"/>
    <property type="match status" value="1"/>
</dbReference>
<keyword evidence="2" id="KW-0805">Transcription regulation</keyword>
<name>A0A3S9B5X7_9HYPH</name>
<evidence type="ECO:0000256" key="4">
    <source>
        <dbReference type="ARBA" id="ARBA00023163"/>
    </source>
</evidence>
<dbReference type="InterPro" id="IPR058163">
    <property type="entry name" value="LysR-type_TF_proteobact-type"/>
</dbReference>
<sequence>MNNLGDLEIFARVVAAGSMSSAGRELGLSPAVVSKRLRRLEDRLGTRLLQRTTRQISLTEAGHGFYERVLAILAGIEEAEAFVSRRSALARGTLKVSAPTSFGRMHIAPHINSFMLANPDLAVNLVLSDEFVDIVGDGYDVAIRIAELSDSSLVARKLAPVQRILCASPDYIERMGEPKKIGELDRHVCIPSHNSEPWKMEGPDGALIYRPLGPLATNSSEVVRECVIGGVGIALRSTWDVGHELASGRLVRVLPDYEGSRNVAIHAVYASRRFLPAKIRVFIDFLAALFGPTPYWDLPKPQVADLAALRKNAVKQAEAASAAKATEQAAAAHAKDKAAAE</sequence>
<dbReference type="InterPro" id="IPR036388">
    <property type="entry name" value="WH-like_DNA-bd_sf"/>
</dbReference>
<dbReference type="Pfam" id="PF00126">
    <property type="entry name" value="HTH_1"/>
    <property type="match status" value="1"/>
</dbReference>
<dbReference type="FunFam" id="1.10.10.10:FF:000001">
    <property type="entry name" value="LysR family transcriptional regulator"/>
    <property type="match status" value="1"/>
</dbReference>
<dbReference type="PANTHER" id="PTHR30537">
    <property type="entry name" value="HTH-TYPE TRANSCRIPTIONAL REGULATOR"/>
    <property type="match status" value="1"/>
</dbReference>
<dbReference type="GO" id="GO:0003700">
    <property type="term" value="F:DNA-binding transcription factor activity"/>
    <property type="evidence" value="ECO:0007669"/>
    <property type="project" value="InterPro"/>
</dbReference>
<dbReference type="KEGG" id="abaw:D5400_14655"/>
<evidence type="ECO:0000256" key="3">
    <source>
        <dbReference type="ARBA" id="ARBA00023125"/>
    </source>
</evidence>
<evidence type="ECO:0000256" key="2">
    <source>
        <dbReference type="ARBA" id="ARBA00023015"/>
    </source>
</evidence>
<dbReference type="AlphaFoldDB" id="A0A3S9B5X7"/>
<evidence type="ECO:0000256" key="1">
    <source>
        <dbReference type="ARBA" id="ARBA00009437"/>
    </source>
</evidence>
<dbReference type="OrthoDB" id="9786526at2"/>
<dbReference type="CDD" id="cd08422">
    <property type="entry name" value="PBP2_CrgA_like"/>
    <property type="match status" value="1"/>
</dbReference>
<dbReference type="GO" id="GO:0003677">
    <property type="term" value="F:DNA binding"/>
    <property type="evidence" value="ECO:0007669"/>
    <property type="project" value="UniProtKB-KW"/>
</dbReference>
<dbReference type="InterPro" id="IPR036390">
    <property type="entry name" value="WH_DNA-bd_sf"/>
</dbReference>
<evidence type="ECO:0000313" key="7">
    <source>
        <dbReference type="Proteomes" id="UP000268192"/>
    </source>
</evidence>
<dbReference type="Gene3D" id="1.10.10.10">
    <property type="entry name" value="Winged helix-like DNA-binding domain superfamily/Winged helix DNA-binding domain"/>
    <property type="match status" value="1"/>
</dbReference>
<feature type="domain" description="HTH lysR-type" evidence="5">
    <location>
        <begin position="1"/>
        <end position="59"/>
    </location>
</feature>
<dbReference type="EMBL" id="CP032509">
    <property type="protein sequence ID" value="AZN72352.1"/>
    <property type="molecule type" value="Genomic_DNA"/>
</dbReference>
<accession>A0A3S9B5X7</accession>
<evidence type="ECO:0000313" key="6">
    <source>
        <dbReference type="EMBL" id="AZN72352.1"/>
    </source>
</evidence>
<keyword evidence="4" id="KW-0804">Transcription</keyword>
<dbReference type="InterPro" id="IPR005119">
    <property type="entry name" value="LysR_subst-bd"/>
</dbReference>